<dbReference type="PANTHER" id="PTHR42998">
    <property type="entry name" value="TYPE I RESTRICTION ENZYME HINDVIIP M PROTEIN-RELATED"/>
    <property type="match status" value="1"/>
</dbReference>
<dbReference type="GO" id="GO:0009307">
    <property type="term" value="P:DNA restriction-modification system"/>
    <property type="evidence" value="ECO:0007669"/>
    <property type="project" value="UniProtKB-KW"/>
</dbReference>
<dbReference type="GO" id="GO:0009007">
    <property type="term" value="F:site-specific DNA-methyltransferase (adenine-specific) activity"/>
    <property type="evidence" value="ECO:0007669"/>
    <property type="project" value="UniProtKB-EC"/>
</dbReference>
<evidence type="ECO:0000313" key="11">
    <source>
        <dbReference type="Proteomes" id="UP000182100"/>
    </source>
</evidence>
<organism evidence="10 11">
    <name type="scientific">Streptomyces prasinopilosus</name>
    <dbReference type="NCBI Taxonomy" id="67344"/>
    <lineage>
        <taxon>Bacteria</taxon>
        <taxon>Bacillati</taxon>
        <taxon>Actinomycetota</taxon>
        <taxon>Actinomycetes</taxon>
        <taxon>Kitasatosporales</taxon>
        <taxon>Streptomycetaceae</taxon>
        <taxon>Streptomyces</taxon>
    </lineage>
</organism>
<evidence type="ECO:0000256" key="6">
    <source>
        <dbReference type="ARBA" id="ARBA00022747"/>
    </source>
</evidence>
<dbReference type="EMBL" id="FMZK01000009">
    <property type="protein sequence ID" value="SDD58549.1"/>
    <property type="molecule type" value="Genomic_DNA"/>
</dbReference>
<keyword evidence="3" id="KW-0489">Methyltransferase</keyword>
<dbReference type="InterPro" id="IPR029063">
    <property type="entry name" value="SAM-dependent_MTases_sf"/>
</dbReference>
<proteinExistence type="inferred from homology"/>
<dbReference type="SUPFAM" id="SSF53335">
    <property type="entry name" value="S-adenosyl-L-methionine-dependent methyltransferases"/>
    <property type="match status" value="1"/>
</dbReference>
<reference evidence="11" key="1">
    <citation type="submission" date="2016-10" db="EMBL/GenBank/DDBJ databases">
        <authorList>
            <person name="Varghese N."/>
            <person name="Submissions S."/>
        </authorList>
    </citation>
    <scope>NUCLEOTIDE SEQUENCE [LARGE SCALE GENOMIC DNA]</scope>
    <source>
        <strain evidence="11">CGMCC 4.3504</strain>
    </source>
</reference>
<dbReference type="InterPro" id="IPR052916">
    <property type="entry name" value="Type-I_RE_MTase_Subunit"/>
</dbReference>
<evidence type="ECO:0000256" key="5">
    <source>
        <dbReference type="ARBA" id="ARBA00022691"/>
    </source>
</evidence>
<evidence type="ECO:0000256" key="3">
    <source>
        <dbReference type="ARBA" id="ARBA00022603"/>
    </source>
</evidence>
<accession>A0A1G6VY93</accession>
<comment type="catalytic activity">
    <reaction evidence="7">
        <text>a 2'-deoxyadenosine in DNA + S-adenosyl-L-methionine = an N(6)-methyl-2'-deoxyadenosine in DNA + S-adenosyl-L-homocysteine + H(+)</text>
        <dbReference type="Rhea" id="RHEA:15197"/>
        <dbReference type="Rhea" id="RHEA-COMP:12418"/>
        <dbReference type="Rhea" id="RHEA-COMP:12419"/>
        <dbReference type="ChEBI" id="CHEBI:15378"/>
        <dbReference type="ChEBI" id="CHEBI:57856"/>
        <dbReference type="ChEBI" id="CHEBI:59789"/>
        <dbReference type="ChEBI" id="CHEBI:90615"/>
        <dbReference type="ChEBI" id="CHEBI:90616"/>
        <dbReference type="EC" id="2.1.1.72"/>
    </reaction>
</comment>
<dbReference type="InterPro" id="IPR038333">
    <property type="entry name" value="T1MK-like_N_sf"/>
</dbReference>
<evidence type="ECO:0000259" key="8">
    <source>
        <dbReference type="Pfam" id="PF02384"/>
    </source>
</evidence>
<dbReference type="InterPro" id="IPR022749">
    <property type="entry name" value="D12N6_MeTrfase_N"/>
</dbReference>
<dbReference type="Pfam" id="PF02384">
    <property type="entry name" value="N6_Mtase"/>
    <property type="match status" value="1"/>
</dbReference>
<dbReference type="GO" id="GO:0003677">
    <property type="term" value="F:DNA binding"/>
    <property type="evidence" value="ECO:0007669"/>
    <property type="project" value="InterPro"/>
</dbReference>
<keyword evidence="4" id="KW-0808">Transferase</keyword>
<dbReference type="AlphaFoldDB" id="A0A1G6VY93"/>
<dbReference type="Gene3D" id="3.40.50.150">
    <property type="entry name" value="Vaccinia Virus protein VP39"/>
    <property type="match status" value="1"/>
</dbReference>
<evidence type="ECO:0000256" key="4">
    <source>
        <dbReference type="ARBA" id="ARBA00022679"/>
    </source>
</evidence>
<evidence type="ECO:0000256" key="1">
    <source>
        <dbReference type="ARBA" id="ARBA00006594"/>
    </source>
</evidence>
<keyword evidence="11" id="KW-1185">Reference proteome</keyword>
<dbReference type="GO" id="GO:0032259">
    <property type="term" value="P:methylation"/>
    <property type="evidence" value="ECO:0007669"/>
    <property type="project" value="UniProtKB-KW"/>
</dbReference>
<protein>
    <recommendedName>
        <fullName evidence="2">site-specific DNA-methyltransferase (adenine-specific)</fullName>
        <ecNumber evidence="2">2.1.1.72</ecNumber>
    </recommendedName>
</protein>
<dbReference type="STRING" id="67344.SAMN05216505_109143"/>
<gene>
    <name evidence="10" type="ORF">SAMN05216505_109143</name>
</gene>
<feature type="domain" description="DNA methylase adenine-specific" evidence="8">
    <location>
        <begin position="185"/>
        <end position="510"/>
    </location>
</feature>
<name>A0A1G6VY93_9ACTN</name>
<feature type="domain" description="N6 adenine-specific DNA methyltransferase N-terminal" evidence="9">
    <location>
        <begin position="15"/>
        <end position="162"/>
    </location>
</feature>
<dbReference type="Gene3D" id="1.20.1260.30">
    <property type="match status" value="1"/>
</dbReference>
<dbReference type="EC" id="2.1.1.72" evidence="2"/>
<dbReference type="InterPro" id="IPR003356">
    <property type="entry name" value="DNA_methylase_A-5"/>
</dbReference>
<dbReference type="RefSeq" id="WP_055573402.1">
    <property type="nucleotide sequence ID" value="NZ_FMZK01000009.1"/>
</dbReference>
<evidence type="ECO:0000256" key="7">
    <source>
        <dbReference type="ARBA" id="ARBA00047942"/>
    </source>
</evidence>
<evidence type="ECO:0000259" key="9">
    <source>
        <dbReference type="Pfam" id="PF12161"/>
    </source>
</evidence>
<dbReference type="Proteomes" id="UP000182100">
    <property type="component" value="Unassembled WGS sequence"/>
</dbReference>
<evidence type="ECO:0000313" key="10">
    <source>
        <dbReference type="EMBL" id="SDD58549.1"/>
    </source>
</evidence>
<sequence>MPPRKKKEAKPEDMKSILWKSADKLRGSLDAAEYKHFVLGLVFLKYVSAAMEEKRAHLEEGLRPGGWLLEELGFDGAPPASVIPQILEDRELYTGAGIFYVPPTARWETVLERAKGTLDDPTLGKVIDTAMETIEKVNTSLKKGTLPQQYNSGRVDETTLAGLVKLLDRLTFQAQVGEDGQRVGARDLMGEVYEYFLEQFALQEGRKGGEYFTPPSVVKLLVEMLEPEEGERVLDPACGSGGMFVQAERFVETHGGDRMNVGVYGQERNLTTWRLAHMNLAIHGIEADLGEGPADSFRDDQHGDLRADVVMANPPFNISDWGGELLGVDDRWTYGTPPVGNANFAWIQHMVSHLAPGGRAGIVLANGSMSSKSGGEGDIRRAMVEDDLVACMVALPGQLFRSTQIPACLWFLGEGKGRHSKWVRGRKGEVLFIDAREMGVMASRTERVLTEEELGRIAGTFRAWRGAEGSDAGAYEDVPGFCRSVPLEELREHEFVLTPGRYVGVAEPEEDPDAEPVEERVARLSKELFGLFEESGRLEAAVREQLGRV</sequence>
<evidence type="ECO:0000256" key="2">
    <source>
        <dbReference type="ARBA" id="ARBA00011900"/>
    </source>
</evidence>
<dbReference type="GO" id="GO:0008170">
    <property type="term" value="F:N-methyltransferase activity"/>
    <property type="evidence" value="ECO:0007669"/>
    <property type="project" value="InterPro"/>
</dbReference>
<keyword evidence="6" id="KW-0680">Restriction system</keyword>
<dbReference type="Pfam" id="PF12161">
    <property type="entry name" value="HsdM_N"/>
    <property type="match status" value="1"/>
</dbReference>
<dbReference type="PANTHER" id="PTHR42998:SF1">
    <property type="entry name" value="TYPE I RESTRICTION ENZYME HINDI METHYLASE SUBUNIT"/>
    <property type="match status" value="1"/>
</dbReference>
<comment type="similarity">
    <text evidence="1">Belongs to the N(4)/N(6)-methyltransferase family.</text>
</comment>
<keyword evidence="5" id="KW-0949">S-adenosyl-L-methionine</keyword>
<dbReference type="PRINTS" id="PR00507">
    <property type="entry name" value="N12N6MTFRASE"/>
</dbReference>